<reference evidence="3" key="1">
    <citation type="submission" date="2020-05" db="EMBL/GenBank/DDBJ databases">
        <title>Phylogenomic resolution of chytrid fungi.</title>
        <authorList>
            <person name="Stajich J.E."/>
            <person name="Amses K."/>
            <person name="Simmons R."/>
            <person name="Seto K."/>
            <person name="Myers J."/>
            <person name="Bonds A."/>
            <person name="Quandt C.A."/>
            <person name="Barry K."/>
            <person name="Liu P."/>
            <person name="Grigoriev I."/>
            <person name="Longcore J.E."/>
            <person name="James T.Y."/>
        </authorList>
    </citation>
    <scope>NUCLEOTIDE SEQUENCE</scope>
    <source>
        <strain evidence="3">JEL0318</strain>
    </source>
</reference>
<dbReference type="EMBL" id="JADGJD010001371">
    <property type="protein sequence ID" value="KAJ3043181.1"/>
    <property type="molecule type" value="Genomic_DNA"/>
</dbReference>
<dbReference type="Proteomes" id="UP001212841">
    <property type="component" value="Unassembled WGS sequence"/>
</dbReference>
<evidence type="ECO:0000313" key="4">
    <source>
        <dbReference type="Proteomes" id="UP001212841"/>
    </source>
</evidence>
<organism evidence="3 4">
    <name type="scientific">Rhizophlyctis rosea</name>
    <dbReference type="NCBI Taxonomy" id="64517"/>
    <lineage>
        <taxon>Eukaryota</taxon>
        <taxon>Fungi</taxon>
        <taxon>Fungi incertae sedis</taxon>
        <taxon>Chytridiomycota</taxon>
        <taxon>Chytridiomycota incertae sedis</taxon>
        <taxon>Chytridiomycetes</taxon>
        <taxon>Rhizophlyctidales</taxon>
        <taxon>Rhizophlyctidaceae</taxon>
        <taxon>Rhizophlyctis</taxon>
    </lineage>
</organism>
<dbReference type="SUPFAM" id="SSF50978">
    <property type="entry name" value="WD40 repeat-like"/>
    <property type="match status" value="1"/>
</dbReference>
<dbReference type="AlphaFoldDB" id="A0AAD5SBY5"/>
<evidence type="ECO:0000256" key="1">
    <source>
        <dbReference type="SAM" id="MobiDB-lite"/>
    </source>
</evidence>
<dbReference type="Gene3D" id="2.130.10.10">
    <property type="entry name" value="YVTN repeat-like/Quinoprotein amine dehydrogenase"/>
    <property type="match status" value="1"/>
</dbReference>
<feature type="compositionally biased region" description="Low complexity" evidence="1">
    <location>
        <begin position="231"/>
        <end position="243"/>
    </location>
</feature>
<dbReference type="Pfam" id="PF15492">
    <property type="entry name" value="Nbas_N"/>
    <property type="match status" value="1"/>
</dbReference>
<dbReference type="InterPro" id="IPR029145">
    <property type="entry name" value="NBAS_N"/>
</dbReference>
<evidence type="ECO:0000259" key="2">
    <source>
        <dbReference type="Pfam" id="PF15492"/>
    </source>
</evidence>
<evidence type="ECO:0000313" key="3">
    <source>
        <dbReference type="EMBL" id="KAJ3043181.1"/>
    </source>
</evidence>
<dbReference type="InterPro" id="IPR015943">
    <property type="entry name" value="WD40/YVTN_repeat-like_dom_sf"/>
</dbReference>
<feature type="region of interest" description="Disordered" evidence="1">
    <location>
        <begin position="129"/>
        <end position="150"/>
    </location>
</feature>
<comment type="caution">
    <text evidence="3">The sequence shown here is derived from an EMBL/GenBank/DDBJ whole genome shotgun (WGS) entry which is preliminary data.</text>
</comment>
<accession>A0AAD5SBY5</accession>
<protein>
    <recommendedName>
        <fullName evidence="2">Neuroblastoma-amplified sequence N-terminal domain-containing protein</fullName>
    </recommendedName>
</protein>
<keyword evidence="4" id="KW-1185">Reference proteome</keyword>
<feature type="domain" description="Neuroblastoma-amplified sequence N-terminal" evidence="2">
    <location>
        <begin position="178"/>
        <end position="222"/>
    </location>
</feature>
<feature type="non-terminal residue" evidence="3">
    <location>
        <position position="492"/>
    </location>
</feature>
<proteinExistence type="predicted"/>
<gene>
    <name evidence="3" type="ORF">HK097_001807</name>
</gene>
<name>A0AAD5SBY5_9FUNG</name>
<sequence length="492" mass="53451">MAKQESASNPQPDPEPPLLLYELFPIAKYFPDSYPNPITPPSHAPDSTVTTSYATLTTLHRRIFKSLTARLVRTLDGLVVSPSVPTPLVQILPFLRQPWSVAVNHNCLAVLKDDELEIWRLPKSASRSASYSGIDGANDDKAVPSADSTGNTSWRALQAASLHTTAQTHNPNAPYVTTVPLDRDGFPSWRRIAWSDDSSLLAVSGSNGAIQIVNAISGEKLCTISSKSRDSSSNSASSSSATSPDLPTKPVLVDWKELGVRSSGQDPVGIIDPVAALLFVNRSKHGAAASSSGTPRSHPVKHENHTYTHELLAITYDGTLRSYLINPTALQSKSGSESEDPFLVQPDLVTVQRTPLTILRDSKLHAGQIVLYHKFSFRHWHGCVCDAKADSSRGVLYIGGKGASTRNSTIRDSTKLAGDANEDAEPMGYLSEWRLTSFAPFYVINGEAVSEVEEDSHTTPESRTTVSEDEWKGDDGEEESSSGGMWRNFRRA</sequence>
<feature type="region of interest" description="Disordered" evidence="1">
    <location>
        <begin position="450"/>
        <end position="492"/>
    </location>
</feature>
<dbReference type="InterPro" id="IPR036322">
    <property type="entry name" value="WD40_repeat_dom_sf"/>
</dbReference>
<feature type="region of interest" description="Disordered" evidence="1">
    <location>
        <begin position="226"/>
        <end position="248"/>
    </location>
</feature>